<evidence type="ECO:0000256" key="1">
    <source>
        <dbReference type="ARBA" id="ARBA00006739"/>
    </source>
</evidence>
<gene>
    <name evidence="5" type="ORF">C4541_08570</name>
</gene>
<keyword evidence="2" id="KW-0328">Glycosyltransferase</keyword>
<dbReference type="PANTHER" id="PTHR43685">
    <property type="entry name" value="GLYCOSYLTRANSFERASE"/>
    <property type="match status" value="1"/>
</dbReference>
<dbReference type="SUPFAM" id="SSF53448">
    <property type="entry name" value="Nucleotide-diphospho-sugar transferases"/>
    <property type="match status" value="1"/>
</dbReference>
<dbReference type="AlphaFoldDB" id="A0A3A4R989"/>
<evidence type="ECO:0000313" key="6">
    <source>
        <dbReference type="Proteomes" id="UP000266426"/>
    </source>
</evidence>
<dbReference type="GO" id="GO:0016757">
    <property type="term" value="F:glycosyltransferase activity"/>
    <property type="evidence" value="ECO:0007669"/>
    <property type="project" value="UniProtKB-KW"/>
</dbReference>
<evidence type="ECO:0000259" key="4">
    <source>
        <dbReference type="Pfam" id="PF00535"/>
    </source>
</evidence>
<dbReference type="InterPro" id="IPR001173">
    <property type="entry name" value="Glyco_trans_2-like"/>
</dbReference>
<dbReference type="Gene3D" id="3.90.550.10">
    <property type="entry name" value="Spore Coat Polysaccharide Biosynthesis Protein SpsA, Chain A"/>
    <property type="match status" value="1"/>
</dbReference>
<name>A0A3A4R989_9BACT</name>
<dbReference type="EMBL" id="QZJZ01000071">
    <property type="protein sequence ID" value="RJP58071.1"/>
    <property type="molecule type" value="Genomic_DNA"/>
</dbReference>
<protein>
    <submittedName>
        <fullName evidence="5">Glycosyltransferase</fullName>
    </submittedName>
</protein>
<evidence type="ECO:0000256" key="3">
    <source>
        <dbReference type="ARBA" id="ARBA00022679"/>
    </source>
</evidence>
<comment type="similarity">
    <text evidence="1">Belongs to the glycosyltransferase 2 family.</text>
</comment>
<organism evidence="5 6">
    <name type="scientific">Candidatus Auribacter fodinae</name>
    <dbReference type="NCBI Taxonomy" id="2093366"/>
    <lineage>
        <taxon>Bacteria</taxon>
        <taxon>Pseudomonadati</taxon>
        <taxon>Candidatus Auribacterota</taxon>
        <taxon>Candidatus Auribacteria</taxon>
        <taxon>Candidatus Auribacterales</taxon>
        <taxon>Candidatus Auribacteraceae</taxon>
        <taxon>Candidatus Auribacter</taxon>
    </lineage>
</organism>
<dbReference type="InterPro" id="IPR050834">
    <property type="entry name" value="Glycosyltransf_2"/>
</dbReference>
<feature type="domain" description="Glycosyltransferase 2-like" evidence="4">
    <location>
        <begin position="6"/>
        <end position="162"/>
    </location>
</feature>
<keyword evidence="3 5" id="KW-0808">Transferase</keyword>
<dbReference type="Pfam" id="PF00535">
    <property type="entry name" value="Glycos_transf_2"/>
    <property type="match status" value="1"/>
</dbReference>
<evidence type="ECO:0000313" key="5">
    <source>
        <dbReference type="EMBL" id="RJP58071.1"/>
    </source>
</evidence>
<dbReference type="InterPro" id="IPR029044">
    <property type="entry name" value="Nucleotide-diphossugar_trans"/>
</dbReference>
<proteinExistence type="inferred from homology"/>
<comment type="caution">
    <text evidence="5">The sequence shown here is derived from an EMBL/GenBank/DDBJ whole genome shotgun (WGS) entry which is preliminary data.</text>
</comment>
<sequence length="336" mass="38393">MNPIVSVALPVYNGERFLFEAVSSVFAQSLSDFELIIVDDGSTDRTPAIVSRFAQSDARVRVIRNDTNKGIIPSLNSGIETARAPFIARMDADDRMHPERLAEQVAFLEKNTDIDVVSCLVEKFSETGIREGYSAYMQWLNSLCTHEDMRREMFVESPIAHPSVMTRTDTIRCAGGYQDHGWPEDYDLWLRLLRSGVRFGKVRKVLHYWRDRQDRLSRVDDRYSLINFHRCKAHYLAGLIKKNSGKVVIWGAKRKSRQFSSLLKPYGIEFAAYVDVDRKIIGTHRDGIPVIAPEGLRDYSGYPVICYVSADGARRKIRDFLVQAGYTESVDFFMLT</sequence>
<dbReference type="PANTHER" id="PTHR43685:SF5">
    <property type="entry name" value="GLYCOSYLTRANSFERASE EPSE-RELATED"/>
    <property type="match status" value="1"/>
</dbReference>
<dbReference type="Proteomes" id="UP000266426">
    <property type="component" value="Unassembled WGS sequence"/>
</dbReference>
<reference evidence="5 6" key="1">
    <citation type="journal article" date="2017" name="ISME J.">
        <title>Energy and carbon metabolisms in a deep terrestrial subsurface fluid microbial community.</title>
        <authorList>
            <person name="Momper L."/>
            <person name="Jungbluth S.P."/>
            <person name="Lee M.D."/>
            <person name="Amend J.P."/>
        </authorList>
    </citation>
    <scope>NUCLEOTIDE SEQUENCE [LARGE SCALE GENOMIC DNA]</scope>
    <source>
        <strain evidence="5">SURF_26</strain>
    </source>
</reference>
<evidence type="ECO:0000256" key="2">
    <source>
        <dbReference type="ARBA" id="ARBA00022676"/>
    </source>
</evidence>
<accession>A0A3A4R989</accession>